<protein>
    <submittedName>
        <fullName evidence="2">Uncharacterized protein</fullName>
    </submittedName>
</protein>
<accession>A0ABX7FKF0</accession>
<dbReference type="EMBL" id="CP069127">
    <property type="protein sequence ID" value="QRG65796.1"/>
    <property type="molecule type" value="Genomic_DNA"/>
</dbReference>
<feature type="chain" id="PRO_5046012511" evidence="1">
    <location>
        <begin position="30"/>
        <end position="173"/>
    </location>
</feature>
<dbReference type="Proteomes" id="UP000596248">
    <property type="component" value="Chromosome"/>
</dbReference>
<name>A0ABX7FKF0_BRECH</name>
<feature type="signal peptide" evidence="1">
    <location>
        <begin position="1"/>
        <end position="29"/>
    </location>
</feature>
<keyword evidence="1" id="KW-0732">Signal</keyword>
<keyword evidence="3" id="KW-1185">Reference proteome</keyword>
<evidence type="ECO:0000313" key="2">
    <source>
        <dbReference type="EMBL" id="QRG65796.1"/>
    </source>
</evidence>
<proteinExistence type="predicted"/>
<gene>
    <name evidence="2" type="ORF">JNE38_19645</name>
</gene>
<evidence type="ECO:0000256" key="1">
    <source>
        <dbReference type="SAM" id="SignalP"/>
    </source>
</evidence>
<dbReference type="RefSeq" id="WP_203255299.1">
    <property type="nucleotide sequence ID" value="NZ_CP069127.1"/>
</dbReference>
<evidence type="ECO:0000313" key="3">
    <source>
        <dbReference type="Proteomes" id="UP000596248"/>
    </source>
</evidence>
<reference evidence="2 3" key="1">
    <citation type="submission" date="2021-01" db="EMBL/GenBank/DDBJ databases">
        <title>Identification of strong promoters based on the transcriptome of Brevibacillus choshinensis.</title>
        <authorList>
            <person name="Yao D."/>
            <person name="Zhang K."/>
            <person name="Wu J."/>
        </authorList>
    </citation>
    <scope>NUCLEOTIDE SEQUENCE [LARGE SCALE GENOMIC DNA]</scope>
    <source>
        <strain evidence="2 3">HPD31-SP3</strain>
    </source>
</reference>
<organism evidence="2 3">
    <name type="scientific">Brevibacillus choshinensis</name>
    <dbReference type="NCBI Taxonomy" id="54911"/>
    <lineage>
        <taxon>Bacteria</taxon>
        <taxon>Bacillati</taxon>
        <taxon>Bacillota</taxon>
        <taxon>Bacilli</taxon>
        <taxon>Bacillales</taxon>
        <taxon>Paenibacillaceae</taxon>
        <taxon>Brevibacillus</taxon>
    </lineage>
</organism>
<sequence length="173" mass="19126">MNLIHSFRIVAIVMLVAVLLQACSSNAFDAENPKEYGINGVYLGQNIKEAMDILKPTKADFMDMVSRQTYTVDQMAQGAGEAVMGMLLLDRTQLILKVNAGKVVSIMLGGVPQEDAQKFKTARGLTMYDSAEQLKKLYGEGTGDKEIVYQGKQYKANFGIAENKVAWMRFDSL</sequence>